<dbReference type="SUPFAM" id="SSF160369">
    <property type="entry name" value="Ribosomal protein L10-like"/>
    <property type="match status" value="1"/>
</dbReference>
<evidence type="ECO:0000256" key="1">
    <source>
        <dbReference type="ARBA" id="ARBA00008889"/>
    </source>
</evidence>
<dbReference type="Gene3D" id="6.10.250.290">
    <property type="match status" value="1"/>
</dbReference>
<dbReference type="GO" id="GO:0006412">
    <property type="term" value="P:translation"/>
    <property type="evidence" value="ECO:0007669"/>
    <property type="project" value="UniProtKB-UniRule"/>
</dbReference>
<dbReference type="CDD" id="cd05797">
    <property type="entry name" value="Ribosomal_L10"/>
    <property type="match status" value="1"/>
</dbReference>
<evidence type="ECO:0000313" key="6">
    <source>
        <dbReference type="EMBL" id="PKK91440.1"/>
    </source>
</evidence>
<name>A0A2N1PSY7_9BACT</name>
<protein>
    <recommendedName>
        <fullName evidence="4 5">Large ribosomal subunit protein uL10</fullName>
    </recommendedName>
</protein>
<comment type="subunit">
    <text evidence="5">Part of the ribosomal stalk of the 50S ribosomal subunit. The N-terminus interacts with L11 and the large rRNA to form the base of the stalk. The C-terminus forms an elongated spine to which L12 dimers bind in a sequential fashion forming a multimeric L10(L12)X complex.</text>
</comment>
<keyword evidence="2 5" id="KW-0689">Ribosomal protein</keyword>
<organism evidence="6 7">
    <name type="scientific">Candidatus Wallbacteria bacterium HGW-Wallbacteria-1</name>
    <dbReference type="NCBI Taxonomy" id="2013854"/>
    <lineage>
        <taxon>Bacteria</taxon>
        <taxon>Candidatus Walliibacteriota</taxon>
    </lineage>
</organism>
<dbReference type="InterPro" id="IPR001790">
    <property type="entry name" value="Ribosomal_uL10"/>
</dbReference>
<reference evidence="6 7" key="1">
    <citation type="journal article" date="2017" name="ISME J.">
        <title>Potential for microbial H2 and metal transformations associated with novel bacteria and archaea in deep terrestrial subsurface sediments.</title>
        <authorList>
            <person name="Hernsdorf A.W."/>
            <person name="Amano Y."/>
            <person name="Miyakawa K."/>
            <person name="Ise K."/>
            <person name="Suzuki Y."/>
            <person name="Anantharaman K."/>
            <person name="Probst A."/>
            <person name="Burstein D."/>
            <person name="Thomas B.C."/>
            <person name="Banfield J.F."/>
        </authorList>
    </citation>
    <scope>NUCLEOTIDE SEQUENCE [LARGE SCALE GENOMIC DNA]</scope>
    <source>
        <strain evidence="6">HGW-Wallbacteria-1</strain>
    </source>
</reference>
<evidence type="ECO:0000256" key="5">
    <source>
        <dbReference type="HAMAP-Rule" id="MF_00362"/>
    </source>
</evidence>
<gene>
    <name evidence="5" type="primary">rplJ</name>
    <name evidence="6" type="ORF">CVV64_06680</name>
</gene>
<evidence type="ECO:0000256" key="4">
    <source>
        <dbReference type="ARBA" id="ARBA00035202"/>
    </source>
</evidence>
<dbReference type="GO" id="GO:0070180">
    <property type="term" value="F:large ribosomal subunit rRNA binding"/>
    <property type="evidence" value="ECO:0007669"/>
    <property type="project" value="UniProtKB-UniRule"/>
</dbReference>
<proteinExistence type="inferred from homology"/>
<keyword evidence="3 5" id="KW-0687">Ribonucleoprotein</keyword>
<dbReference type="HAMAP" id="MF_00362">
    <property type="entry name" value="Ribosomal_uL10"/>
    <property type="match status" value="1"/>
</dbReference>
<dbReference type="InterPro" id="IPR022973">
    <property type="entry name" value="Ribosomal_uL10_bac"/>
</dbReference>
<comment type="similarity">
    <text evidence="1 5">Belongs to the universal ribosomal protein uL10 family.</text>
</comment>
<keyword evidence="5" id="KW-0694">RNA-binding</keyword>
<evidence type="ECO:0000256" key="3">
    <source>
        <dbReference type="ARBA" id="ARBA00023274"/>
    </source>
</evidence>
<dbReference type="Gene3D" id="3.30.70.1730">
    <property type="match status" value="1"/>
</dbReference>
<dbReference type="Proteomes" id="UP000233256">
    <property type="component" value="Unassembled WGS sequence"/>
</dbReference>
<sequence>MKIILIRLPAHIEPEVLLKGGFQVANITEDKVQAVAELKERIARAKALTVTDYRGLSVAQMNSLRGKLREVGTDYKVVKNTLTRIALRECGAEESFVESIVGPVALAFDYEDVTAGIKVLTQFAKENKQISISGGYVEGHTMSSDQMEVLSKMPGKDELRAQLLSLLKTPARNFVSLVSAPVRNMVCVLKAYADKE</sequence>
<comment type="caution">
    <text evidence="6">The sequence shown here is derived from an EMBL/GenBank/DDBJ whole genome shotgun (WGS) entry which is preliminary data.</text>
</comment>
<dbReference type="InterPro" id="IPR043141">
    <property type="entry name" value="Ribosomal_uL10-like_sf"/>
</dbReference>
<dbReference type="Pfam" id="PF00466">
    <property type="entry name" value="Ribosomal_L10"/>
    <property type="match status" value="1"/>
</dbReference>
<evidence type="ECO:0000256" key="2">
    <source>
        <dbReference type="ARBA" id="ARBA00022980"/>
    </source>
</evidence>
<keyword evidence="5" id="KW-0699">rRNA-binding</keyword>
<evidence type="ECO:0000313" key="7">
    <source>
        <dbReference type="Proteomes" id="UP000233256"/>
    </source>
</evidence>
<dbReference type="AlphaFoldDB" id="A0A2N1PSY7"/>
<dbReference type="GO" id="GO:1990904">
    <property type="term" value="C:ribonucleoprotein complex"/>
    <property type="evidence" value="ECO:0007669"/>
    <property type="project" value="UniProtKB-KW"/>
</dbReference>
<dbReference type="InterPro" id="IPR047865">
    <property type="entry name" value="Ribosomal_uL10_bac_type"/>
</dbReference>
<dbReference type="EMBL" id="PGXC01000003">
    <property type="protein sequence ID" value="PKK91440.1"/>
    <property type="molecule type" value="Genomic_DNA"/>
</dbReference>
<dbReference type="GO" id="GO:0005840">
    <property type="term" value="C:ribosome"/>
    <property type="evidence" value="ECO:0007669"/>
    <property type="project" value="UniProtKB-KW"/>
</dbReference>
<dbReference type="NCBIfam" id="NF000955">
    <property type="entry name" value="PRK00099.1-1"/>
    <property type="match status" value="1"/>
</dbReference>
<dbReference type="PANTHER" id="PTHR11560">
    <property type="entry name" value="39S RIBOSOMAL PROTEIN L10, MITOCHONDRIAL"/>
    <property type="match status" value="1"/>
</dbReference>
<accession>A0A2N1PSY7</accession>
<comment type="function">
    <text evidence="5">Forms part of the ribosomal stalk, playing a central role in the interaction of the ribosome with GTP-bound translation factors.</text>
</comment>